<dbReference type="SUPFAM" id="SSF54197">
    <property type="entry name" value="HIT-like"/>
    <property type="match status" value="1"/>
</dbReference>
<evidence type="ECO:0000256" key="3">
    <source>
        <dbReference type="PROSITE-ProRule" id="PRU00464"/>
    </source>
</evidence>
<name>A0A367YZT5_9ACTN</name>
<dbReference type="Proteomes" id="UP000252770">
    <property type="component" value="Unassembled WGS sequence"/>
</dbReference>
<dbReference type="InterPro" id="IPR001310">
    <property type="entry name" value="Histidine_triad_HIT"/>
</dbReference>
<evidence type="ECO:0000256" key="1">
    <source>
        <dbReference type="PIRSR" id="PIRSR601310-1"/>
    </source>
</evidence>
<dbReference type="GO" id="GO:0009117">
    <property type="term" value="P:nucleotide metabolic process"/>
    <property type="evidence" value="ECO:0007669"/>
    <property type="project" value="TreeGrafter"/>
</dbReference>
<evidence type="ECO:0000256" key="2">
    <source>
        <dbReference type="PIRSR" id="PIRSR601310-3"/>
    </source>
</evidence>
<dbReference type="PRINTS" id="PR00332">
    <property type="entry name" value="HISTRIAD"/>
</dbReference>
<dbReference type="PANTHER" id="PTHR46648">
    <property type="entry name" value="HIT FAMILY PROTEIN 1"/>
    <property type="match status" value="1"/>
</dbReference>
<dbReference type="RefSeq" id="WP_114125134.1">
    <property type="nucleotide sequence ID" value="NZ_QOUI01000001.1"/>
</dbReference>
<gene>
    <name evidence="5" type="ORF">DT076_03200</name>
</gene>
<keyword evidence="6" id="KW-1185">Reference proteome</keyword>
<feature type="active site" description="Tele-AMP-histidine intermediate" evidence="1">
    <location>
        <position position="97"/>
    </location>
</feature>
<accession>A0A367YZT5</accession>
<dbReference type="PROSITE" id="PS51084">
    <property type="entry name" value="HIT_2"/>
    <property type="match status" value="1"/>
</dbReference>
<protein>
    <submittedName>
        <fullName evidence="5">HIT domain-containing protein</fullName>
    </submittedName>
</protein>
<sequence length="132" mass="14288">MSCLFCRIVAGELPSRQVHADEHAVAFLDIAPFHRGHTLVVPRRHVESVLSADGAWTEIAPAVETCARLLRDRLGCAGLNVFSSAGEVAGQEVGHLHVHLVPRYTAAPGLRGLLEKTADPDELDDVHRELTA</sequence>
<organism evidence="5 6">
    <name type="scientific">Desertihabitans brevis</name>
    <dbReference type="NCBI Taxonomy" id="2268447"/>
    <lineage>
        <taxon>Bacteria</taxon>
        <taxon>Bacillati</taxon>
        <taxon>Actinomycetota</taxon>
        <taxon>Actinomycetes</taxon>
        <taxon>Propionibacteriales</taxon>
        <taxon>Propionibacteriaceae</taxon>
        <taxon>Desertihabitans</taxon>
    </lineage>
</organism>
<evidence type="ECO:0000259" key="4">
    <source>
        <dbReference type="PROSITE" id="PS51084"/>
    </source>
</evidence>
<dbReference type="InterPro" id="IPR011146">
    <property type="entry name" value="HIT-like"/>
</dbReference>
<dbReference type="PANTHER" id="PTHR46648:SF1">
    <property type="entry name" value="ADENOSINE 5'-MONOPHOSPHORAMIDASE HNT1"/>
    <property type="match status" value="1"/>
</dbReference>
<dbReference type="AlphaFoldDB" id="A0A367YZT5"/>
<dbReference type="GO" id="GO:0003824">
    <property type="term" value="F:catalytic activity"/>
    <property type="evidence" value="ECO:0007669"/>
    <property type="project" value="InterPro"/>
</dbReference>
<evidence type="ECO:0000313" key="6">
    <source>
        <dbReference type="Proteomes" id="UP000252770"/>
    </source>
</evidence>
<dbReference type="Gene3D" id="3.30.428.10">
    <property type="entry name" value="HIT-like"/>
    <property type="match status" value="1"/>
</dbReference>
<feature type="domain" description="HIT" evidence="4">
    <location>
        <begin position="4"/>
        <end position="110"/>
    </location>
</feature>
<reference evidence="5 6" key="1">
    <citation type="submission" date="2018-07" db="EMBL/GenBank/DDBJ databases">
        <title>Desertimonas flava gen. nov. sp. nov.</title>
        <authorList>
            <person name="Liu S."/>
        </authorList>
    </citation>
    <scope>NUCLEOTIDE SEQUENCE [LARGE SCALE GENOMIC DNA]</scope>
    <source>
        <strain evidence="5 6">16Sb5-5</strain>
    </source>
</reference>
<proteinExistence type="predicted"/>
<dbReference type="EMBL" id="QOUI01000001">
    <property type="protein sequence ID" value="RCK71433.1"/>
    <property type="molecule type" value="Genomic_DNA"/>
</dbReference>
<dbReference type="InterPro" id="IPR036265">
    <property type="entry name" value="HIT-like_sf"/>
</dbReference>
<evidence type="ECO:0000313" key="5">
    <source>
        <dbReference type="EMBL" id="RCK71433.1"/>
    </source>
</evidence>
<comment type="caution">
    <text evidence="5">The sequence shown here is derived from an EMBL/GenBank/DDBJ whole genome shotgun (WGS) entry which is preliminary data.</text>
</comment>
<feature type="short sequence motif" description="Histidine triad motif" evidence="2 3">
    <location>
        <begin position="95"/>
        <end position="99"/>
    </location>
</feature>
<dbReference type="Pfam" id="PF01230">
    <property type="entry name" value="HIT"/>
    <property type="match status" value="1"/>
</dbReference>